<dbReference type="RefSeq" id="WP_099558739.1">
    <property type="nucleotide sequence ID" value="NZ_LT960614.1"/>
</dbReference>
<evidence type="ECO:0000313" key="3">
    <source>
        <dbReference type="EMBL" id="SON54761.1"/>
    </source>
</evidence>
<name>A0A2C9D4R4_9HYPH</name>
<dbReference type="InterPro" id="IPR001279">
    <property type="entry name" value="Metallo-B-lactamas"/>
</dbReference>
<dbReference type="Pfam" id="PF17778">
    <property type="entry name" value="WHD_BLACT"/>
    <property type="match status" value="1"/>
</dbReference>
<evidence type="ECO:0000313" key="4">
    <source>
        <dbReference type="Proteomes" id="UP000223606"/>
    </source>
</evidence>
<organism evidence="3 4">
    <name type="scientific">Hartmannibacter diazotrophicus</name>
    <dbReference type="NCBI Taxonomy" id="1482074"/>
    <lineage>
        <taxon>Bacteria</taxon>
        <taxon>Pseudomonadati</taxon>
        <taxon>Pseudomonadota</taxon>
        <taxon>Alphaproteobacteria</taxon>
        <taxon>Hyphomicrobiales</taxon>
        <taxon>Pleomorphomonadaceae</taxon>
        <taxon>Hartmannibacter</taxon>
    </lineage>
</organism>
<keyword evidence="3" id="KW-0378">Hydrolase</keyword>
<dbReference type="Proteomes" id="UP000223606">
    <property type="component" value="Chromosome 1"/>
</dbReference>
<dbReference type="OrthoDB" id="9788263at2"/>
<dbReference type="CDD" id="cd16278">
    <property type="entry name" value="metallo-hydrolase-like_MBL-fold"/>
    <property type="match status" value="1"/>
</dbReference>
<keyword evidence="4" id="KW-1185">Reference proteome</keyword>
<dbReference type="Gene3D" id="1.10.10.10">
    <property type="entry name" value="Winged helix-like DNA-binding domain superfamily/Winged helix DNA-binding domain"/>
    <property type="match status" value="1"/>
</dbReference>
<dbReference type="SMART" id="SM00849">
    <property type="entry name" value="Lactamase_B"/>
    <property type="match status" value="1"/>
</dbReference>
<evidence type="ECO:0000256" key="1">
    <source>
        <dbReference type="SAM" id="MobiDB-lite"/>
    </source>
</evidence>
<dbReference type="KEGG" id="hdi:HDIA_1220"/>
<dbReference type="Pfam" id="PF00753">
    <property type="entry name" value="Lactamase_B"/>
    <property type="match status" value="1"/>
</dbReference>
<dbReference type="Gene3D" id="3.60.15.10">
    <property type="entry name" value="Ribonuclease Z/Hydroxyacylglutathione hydrolase-like"/>
    <property type="match status" value="1"/>
</dbReference>
<accession>A0A2C9D4R4</accession>
<proteinExistence type="predicted"/>
<dbReference type="SUPFAM" id="SSF56281">
    <property type="entry name" value="Metallo-hydrolase/oxidoreductase"/>
    <property type="match status" value="1"/>
</dbReference>
<dbReference type="InterPro" id="IPR036388">
    <property type="entry name" value="WH-like_DNA-bd_sf"/>
</dbReference>
<evidence type="ECO:0000259" key="2">
    <source>
        <dbReference type="SMART" id="SM00849"/>
    </source>
</evidence>
<dbReference type="PANTHER" id="PTHR23131">
    <property type="entry name" value="ENDORIBONUCLEASE LACTB2"/>
    <property type="match status" value="1"/>
</dbReference>
<dbReference type="GO" id="GO:0016787">
    <property type="term" value="F:hydrolase activity"/>
    <property type="evidence" value="ECO:0007669"/>
    <property type="project" value="UniProtKB-KW"/>
</dbReference>
<dbReference type="PANTHER" id="PTHR23131:SF0">
    <property type="entry name" value="ENDORIBONUCLEASE LACTB2"/>
    <property type="match status" value="1"/>
</dbReference>
<dbReference type="InterPro" id="IPR050662">
    <property type="entry name" value="Sec-metab_biosynth-thioest"/>
</dbReference>
<dbReference type="InterPro" id="IPR036866">
    <property type="entry name" value="RibonucZ/Hydroxyglut_hydro"/>
</dbReference>
<dbReference type="EMBL" id="LT960614">
    <property type="protein sequence ID" value="SON54761.1"/>
    <property type="molecule type" value="Genomic_DNA"/>
</dbReference>
<gene>
    <name evidence="3" type="ORF">HDIA_1220</name>
</gene>
<sequence length="302" mass="32027">MTTLSFNRDFDPRHGEAVEIAPGLRRITAPNASPFTFRGTNTYLVGTSELAVVDPGPEDDGHLEAILAACGGRPVSHILVTHTHRDHSPLAARLKERTGALTVGEGPHRPAHPLPPGESNPMDASGDRDFHPDLVAGDADLIETPAGRFRVVATPGHTENHLAFALEGGDVLFSGDHVMAWSTTIVAPPDGSMANYMASLDRLLAAPETTYLPGHGGELRQAHDFVRGLIEHRRGREVAILAAITMGARSTADIVSAVYVGLDPSLFGAARLSVLAHLEDLAARGLVATEGAVRLEGRFEPP</sequence>
<dbReference type="AlphaFoldDB" id="A0A2C9D4R4"/>
<dbReference type="InterPro" id="IPR041516">
    <property type="entry name" value="LACTB2_WH"/>
</dbReference>
<feature type="domain" description="Metallo-beta-lactamase" evidence="2">
    <location>
        <begin position="39"/>
        <end position="215"/>
    </location>
</feature>
<protein>
    <submittedName>
        <fullName evidence="3">Hydroxyacylglutathione hydrolase</fullName>
    </submittedName>
</protein>
<feature type="region of interest" description="Disordered" evidence="1">
    <location>
        <begin position="103"/>
        <end position="122"/>
    </location>
</feature>
<reference evidence="4" key="1">
    <citation type="submission" date="2017-09" db="EMBL/GenBank/DDBJ databases">
        <title>Genome sequence of Nannocystis excedens DSM 71.</title>
        <authorList>
            <person name="Blom J."/>
        </authorList>
    </citation>
    <scope>NUCLEOTIDE SEQUENCE [LARGE SCALE GENOMIC DNA]</scope>
    <source>
        <strain evidence="4">type strain: E19</strain>
    </source>
</reference>